<protein>
    <submittedName>
        <fullName evidence="3">Uncharacterized protein</fullName>
    </submittedName>
</protein>
<sequence>MLNRLCESPATLFVIEHPFDAHGPPTWLNIPCYSQAYSFAVNEIEEKGEALLGTPATIVATYKAVNPCSGLLQHTTLVHLSSSNFICLTCRTPMLLARTPETHHNSLERQCCPFGLQVQPARASNINIRHANINHLHQTVTSETTPAHQGDSDDEGSGNRPGSAKRRAAKERARNTLHEAEEEGLYLWGQFKERVLRPSTAGGILGVINVGLLAFVGRELYTKPHLRSDKRTLGITAAAAIALLGAEGALADAYVKTPSGQKEKERAKKEGAALYRHSREIVLRPGVLGGLVGALNLTILGGVGYAAYLNWDKPRWDRRTVSAISASLLTLALGEGYLAEKYAEKEYPKRK</sequence>
<keyword evidence="2" id="KW-1133">Transmembrane helix</keyword>
<evidence type="ECO:0000256" key="2">
    <source>
        <dbReference type="SAM" id="Phobius"/>
    </source>
</evidence>
<evidence type="ECO:0000256" key="1">
    <source>
        <dbReference type="SAM" id="MobiDB-lite"/>
    </source>
</evidence>
<accession>L8WHQ6</accession>
<evidence type="ECO:0000313" key="3">
    <source>
        <dbReference type="EMBL" id="ELU36247.1"/>
    </source>
</evidence>
<dbReference type="STRING" id="983506.L8WHQ6"/>
<gene>
    <name evidence="3" type="ORF">AG1IA_09725</name>
</gene>
<organism evidence="3 4">
    <name type="scientific">Thanatephorus cucumeris (strain AG1-IA)</name>
    <name type="common">Rice sheath blight fungus</name>
    <name type="synonym">Rhizoctonia solani</name>
    <dbReference type="NCBI Taxonomy" id="983506"/>
    <lineage>
        <taxon>Eukaryota</taxon>
        <taxon>Fungi</taxon>
        <taxon>Dikarya</taxon>
        <taxon>Basidiomycota</taxon>
        <taxon>Agaricomycotina</taxon>
        <taxon>Agaricomycetes</taxon>
        <taxon>Cantharellales</taxon>
        <taxon>Ceratobasidiaceae</taxon>
        <taxon>Rhizoctonia</taxon>
        <taxon>Rhizoctonia solani AG-1</taxon>
    </lineage>
</organism>
<dbReference type="HOGENOM" id="CLU_790313_0_0_1"/>
<dbReference type="AlphaFoldDB" id="L8WHQ6"/>
<proteinExistence type="predicted"/>
<name>L8WHQ6_THACA</name>
<keyword evidence="2" id="KW-0472">Membrane</keyword>
<reference evidence="3 4" key="1">
    <citation type="journal article" date="2013" name="Nat. Commun.">
        <title>The evolution and pathogenic mechanisms of the rice sheath blight pathogen.</title>
        <authorList>
            <person name="Zheng A."/>
            <person name="Lin R."/>
            <person name="Xu L."/>
            <person name="Qin P."/>
            <person name="Tang C."/>
            <person name="Ai P."/>
            <person name="Zhang D."/>
            <person name="Liu Y."/>
            <person name="Sun Z."/>
            <person name="Feng H."/>
            <person name="Wang Y."/>
            <person name="Chen Y."/>
            <person name="Liang X."/>
            <person name="Fu R."/>
            <person name="Li Q."/>
            <person name="Zhang J."/>
            <person name="Yu X."/>
            <person name="Xie Z."/>
            <person name="Ding L."/>
            <person name="Guan P."/>
            <person name="Tang J."/>
            <person name="Liang Y."/>
            <person name="Wang S."/>
            <person name="Deng Q."/>
            <person name="Li S."/>
            <person name="Zhu J."/>
            <person name="Wang L."/>
            <person name="Liu H."/>
            <person name="Li P."/>
        </authorList>
    </citation>
    <scope>NUCLEOTIDE SEQUENCE [LARGE SCALE GENOMIC DNA]</scope>
    <source>
        <strain evidence="4">AG-1 IA</strain>
    </source>
</reference>
<feature type="transmembrane region" description="Helical" evidence="2">
    <location>
        <begin position="286"/>
        <end position="308"/>
    </location>
</feature>
<feature type="region of interest" description="Disordered" evidence="1">
    <location>
        <begin position="140"/>
        <end position="175"/>
    </location>
</feature>
<dbReference type="Proteomes" id="UP000011668">
    <property type="component" value="Unassembled WGS sequence"/>
</dbReference>
<comment type="caution">
    <text evidence="3">The sequence shown here is derived from an EMBL/GenBank/DDBJ whole genome shotgun (WGS) entry which is preliminary data.</text>
</comment>
<evidence type="ECO:0000313" key="4">
    <source>
        <dbReference type="Proteomes" id="UP000011668"/>
    </source>
</evidence>
<feature type="transmembrane region" description="Helical" evidence="2">
    <location>
        <begin position="233"/>
        <end position="255"/>
    </location>
</feature>
<dbReference type="EMBL" id="AFRT01003883">
    <property type="protein sequence ID" value="ELU36247.1"/>
    <property type="molecule type" value="Genomic_DNA"/>
</dbReference>
<dbReference type="OrthoDB" id="2553651at2759"/>
<keyword evidence="4" id="KW-1185">Reference proteome</keyword>
<feature type="transmembrane region" description="Helical" evidence="2">
    <location>
        <begin position="201"/>
        <end position="221"/>
    </location>
</feature>
<keyword evidence="2" id="KW-0812">Transmembrane</keyword>
<dbReference type="OMA" id="EDIPRRY"/>